<accession>A0A7J5X6X8</accession>
<sequence>MTGSDGESDTHVLTDPDKPVFERGAVDMFLLATPFPLGEVRNLRLQHDNSGGRPSWYINKVTVQDLQTRQVFHFFCNCWLSVDHGDNMTKKTFNAAKNNEVASFRNIFQTRTSTGFRDEHIWVSIVDPPSRSSMQITWQELMVGVQSGLLMFPINILIITIFRSIKPRVISKSHKGDSEESLRPPLSPYHLF</sequence>
<evidence type="ECO:0000259" key="4">
    <source>
        <dbReference type="PROSITE" id="PS50095"/>
    </source>
</evidence>
<dbReference type="Pfam" id="PF01477">
    <property type="entry name" value="PLAT"/>
    <property type="match status" value="1"/>
</dbReference>
<name>A0A7J5X6X8_DISMA</name>
<dbReference type="PANTHER" id="PTHR10877">
    <property type="entry name" value="POLYCYSTIN FAMILY MEMBER"/>
    <property type="match status" value="1"/>
</dbReference>
<dbReference type="SUPFAM" id="SSF49723">
    <property type="entry name" value="Lipase/lipooxygenase domain (PLAT/LH2 domain)"/>
    <property type="match status" value="1"/>
</dbReference>
<dbReference type="Gene3D" id="2.60.60.20">
    <property type="entry name" value="PLAT/LH2 domain"/>
    <property type="match status" value="1"/>
</dbReference>
<dbReference type="GO" id="GO:0005262">
    <property type="term" value="F:calcium channel activity"/>
    <property type="evidence" value="ECO:0007669"/>
    <property type="project" value="TreeGrafter"/>
</dbReference>
<feature type="region of interest" description="Disordered" evidence="2">
    <location>
        <begin position="173"/>
        <end position="192"/>
    </location>
</feature>
<feature type="transmembrane region" description="Helical" evidence="3">
    <location>
        <begin position="141"/>
        <end position="162"/>
    </location>
</feature>
<keyword evidence="3" id="KW-0812">Transmembrane</keyword>
<dbReference type="PANTHER" id="PTHR10877:SF197">
    <property type="entry name" value="POLYCYSTIC KIDNEY DISEASE PROTEIN 1-LIKE 2"/>
    <property type="match status" value="1"/>
</dbReference>
<evidence type="ECO:0000256" key="1">
    <source>
        <dbReference type="PROSITE-ProRule" id="PRU00152"/>
    </source>
</evidence>
<evidence type="ECO:0000256" key="3">
    <source>
        <dbReference type="SAM" id="Phobius"/>
    </source>
</evidence>
<dbReference type="AlphaFoldDB" id="A0A7J5X6X8"/>
<comment type="caution">
    <text evidence="1">Lacks conserved residue(s) required for the propagation of feature annotation.</text>
</comment>
<dbReference type="InterPro" id="IPR051223">
    <property type="entry name" value="Polycystin"/>
</dbReference>
<dbReference type="Proteomes" id="UP000518266">
    <property type="component" value="Unassembled WGS sequence"/>
</dbReference>
<evidence type="ECO:0000313" key="6">
    <source>
        <dbReference type="Proteomes" id="UP000518266"/>
    </source>
</evidence>
<dbReference type="SMART" id="SM00308">
    <property type="entry name" value="LH2"/>
    <property type="match status" value="1"/>
</dbReference>
<keyword evidence="3" id="KW-1133">Transmembrane helix</keyword>
<dbReference type="InterPro" id="IPR001024">
    <property type="entry name" value="PLAT/LH2_dom"/>
</dbReference>
<evidence type="ECO:0000256" key="2">
    <source>
        <dbReference type="SAM" id="MobiDB-lite"/>
    </source>
</evidence>
<organism evidence="5 6">
    <name type="scientific">Dissostichus mawsoni</name>
    <name type="common">Antarctic cod</name>
    <dbReference type="NCBI Taxonomy" id="36200"/>
    <lineage>
        <taxon>Eukaryota</taxon>
        <taxon>Metazoa</taxon>
        <taxon>Chordata</taxon>
        <taxon>Craniata</taxon>
        <taxon>Vertebrata</taxon>
        <taxon>Euteleostomi</taxon>
        <taxon>Actinopterygii</taxon>
        <taxon>Neopterygii</taxon>
        <taxon>Teleostei</taxon>
        <taxon>Neoteleostei</taxon>
        <taxon>Acanthomorphata</taxon>
        <taxon>Eupercaria</taxon>
        <taxon>Perciformes</taxon>
        <taxon>Notothenioidei</taxon>
        <taxon>Nototheniidae</taxon>
        <taxon>Dissostichus</taxon>
    </lineage>
</organism>
<keyword evidence="6" id="KW-1185">Reference proteome</keyword>
<feature type="domain" description="PLAT" evidence="4">
    <location>
        <begin position="1"/>
        <end position="94"/>
    </location>
</feature>
<gene>
    <name evidence="5" type="ORF">F7725_026396</name>
</gene>
<reference evidence="5 6" key="1">
    <citation type="submission" date="2020-03" db="EMBL/GenBank/DDBJ databases">
        <title>Dissostichus mawsoni Genome sequencing and assembly.</title>
        <authorList>
            <person name="Park H."/>
        </authorList>
    </citation>
    <scope>NUCLEOTIDE SEQUENCE [LARGE SCALE GENOMIC DNA]</scope>
    <source>
        <strain evidence="5">DM0001</strain>
        <tissue evidence="5">Muscle</tissue>
    </source>
</reference>
<evidence type="ECO:0000313" key="5">
    <source>
        <dbReference type="EMBL" id="KAF3832731.1"/>
    </source>
</evidence>
<proteinExistence type="predicted"/>
<dbReference type="GO" id="GO:0050982">
    <property type="term" value="P:detection of mechanical stimulus"/>
    <property type="evidence" value="ECO:0007669"/>
    <property type="project" value="TreeGrafter"/>
</dbReference>
<dbReference type="OrthoDB" id="2121937at2759"/>
<keyword evidence="3" id="KW-0472">Membrane</keyword>
<protein>
    <recommendedName>
        <fullName evidence="4">PLAT domain-containing protein</fullName>
    </recommendedName>
</protein>
<dbReference type="InterPro" id="IPR036392">
    <property type="entry name" value="PLAT/LH2_dom_sf"/>
</dbReference>
<dbReference type="EMBL" id="JAAKFY010000027">
    <property type="protein sequence ID" value="KAF3832731.1"/>
    <property type="molecule type" value="Genomic_DNA"/>
</dbReference>
<dbReference type="GO" id="GO:0016020">
    <property type="term" value="C:membrane"/>
    <property type="evidence" value="ECO:0007669"/>
    <property type="project" value="TreeGrafter"/>
</dbReference>
<dbReference type="PROSITE" id="PS50095">
    <property type="entry name" value="PLAT"/>
    <property type="match status" value="1"/>
</dbReference>
<comment type="caution">
    <text evidence="5">The sequence shown here is derived from an EMBL/GenBank/DDBJ whole genome shotgun (WGS) entry which is preliminary data.</text>
</comment>